<reference evidence="2" key="1">
    <citation type="journal article" date="2014" name="Nat. Commun.">
        <title>Multiple recent horizontal transfers of a large genomic region in cheese making fungi.</title>
        <authorList>
            <person name="Cheeseman K."/>
            <person name="Ropars J."/>
            <person name="Renault P."/>
            <person name="Dupont J."/>
            <person name="Gouzy J."/>
            <person name="Branca A."/>
            <person name="Abraham A.L."/>
            <person name="Ceppi M."/>
            <person name="Conseiller E."/>
            <person name="Debuchy R."/>
            <person name="Malagnac F."/>
            <person name="Goarin A."/>
            <person name="Silar P."/>
            <person name="Lacoste S."/>
            <person name="Sallet E."/>
            <person name="Bensimon A."/>
            <person name="Giraud T."/>
            <person name="Brygoo Y."/>
        </authorList>
    </citation>
    <scope>NUCLEOTIDE SEQUENCE [LARGE SCALE GENOMIC DNA]</scope>
    <source>
        <strain evidence="2">FM164</strain>
    </source>
</reference>
<gene>
    <name evidence="2" type="ORF">PROQFM164_S03g001730</name>
</gene>
<feature type="region of interest" description="Disordered" evidence="1">
    <location>
        <begin position="1"/>
        <end position="29"/>
    </location>
</feature>
<dbReference type="STRING" id="1365484.W6QE39"/>
<dbReference type="AlphaFoldDB" id="W6QE39"/>
<dbReference type="PANTHER" id="PTHR37540:SF5">
    <property type="entry name" value="TRANSCRIPTION FACTOR DOMAIN-CONTAINING PROTEIN"/>
    <property type="match status" value="1"/>
</dbReference>
<accession>W6QE39</accession>
<dbReference type="OrthoDB" id="3469225at2759"/>
<feature type="region of interest" description="Disordered" evidence="1">
    <location>
        <begin position="73"/>
        <end position="100"/>
    </location>
</feature>
<dbReference type="Pfam" id="PF11951">
    <property type="entry name" value="Fungal_trans_2"/>
    <property type="match status" value="1"/>
</dbReference>
<dbReference type="OMA" id="VMQIVNH"/>
<evidence type="ECO:0000313" key="3">
    <source>
        <dbReference type="Proteomes" id="UP000030686"/>
    </source>
</evidence>
<dbReference type="EMBL" id="HG792017">
    <property type="protein sequence ID" value="CDM35003.1"/>
    <property type="molecule type" value="Genomic_DNA"/>
</dbReference>
<sequence>MDSVDWKSRGAEPPTRDAQILPARPSHGSRMLARKLTSVQPSATQDLRFINLSHPDDLHRQKEVRTEIRRHVMKDIGQRRRRPQPNATSSQATRTFSSESNGYKISQLRGAIINSVSPSQNLAMLAHFPVEADMRALELMHSVVTGPYQPFRGVWIEVALCDPGAFHVTLGNAADFLNKINGNQSVKSPEALSHFEISTRKLRQRLNNFTESISEGAIANILAHVCLTMRHCDWDSWSIHMDGLSLIAKLRGGFADLGHRMSLLILLYDLAGAMVFDSYPRFGLPAEFVGISNISSRGLAPRLQALLVQPISPAFFPAGQALTMVSSIADVINTTSHSASFWKRDIDAIRLIGPCIHFLLSMPRFPSNFEAMADPEDLIARELVRLTCLMLMSKLKGQFAFPPSELVSLPARLAEFVPPNVKRLGKKYFELKIWALVTIALLRYCDGREVYIQEMKREMSAMEKATPYEITGIARDIVWIDILMSPFSEELAADMKLHVTPQGTC</sequence>
<feature type="compositionally biased region" description="Basic and acidic residues" evidence="1">
    <location>
        <begin position="1"/>
        <end position="10"/>
    </location>
</feature>
<organism evidence="2 3">
    <name type="scientific">Penicillium roqueforti (strain FM164)</name>
    <dbReference type="NCBI Taxonomy" id="1365484"/>
    <lineage>
        <taxon>Eukaryota</taxon>
        <taxon>Fungi</taxon>
        <taxon>Dikarya</taxon>
        <taxon>Ascomycota</taxon>
        <taxon>Pezizomycotina</taxon>
        <taxon>Eurotiomycetes</taxon>
        <taxon>Eurotiomycetidae</taxon>
        <taxon>Eurotiales</taxon>
        <taxon>Aspergillaceae</taxon>
        <taxon>Penicillium</taxon>
    </lineage>
</organism>
<evidence type="ECO:0000313" key="2">
    <source>
        <dbReference type="EMBL" id="CDM35003.1"/>
    </source>
</evidence>
<dbReference type="PANTHER" id="PTHR37540">
    <property type="entry name" value="TRANSCRIPTION FACTOR (ACR-2), PUTATIVE-RELATED-RELATED"/>
    <property type="match status" value="1"/>
</dbReference>
<protein>
    <submittedName>
        <fullName evidence="2">Genomic scaffold, ProqFM164S03</fullName>
    </submittedName>
</protein>
<dbReference type="Proteomes" id="UP000030686">
    <property type="component" value="Unassembled WGS sequence"/>
</dbReference>
<keyword evidence="3" id="KW-1185">Reference proteome</keyword>
<name>W6QE39_PENRF</name>
<proteinExistence type="predicted"/>
<feature type="compositionally biased region" description="Polar residues" evidence="1">
    <location>
        <begin position="85"/>
        <end position="100"/>
    </location>
</feature>
<dbReference type="InterPro" id="IPR021858">
    <property type="entry name" value="Fun_TF"/>
</dbReference>
<evidence type="ECO:0000256" key="1">
    <source>
        <dbReference type="SAM" id="MobiDB-lite"/>
    </source>
</evidence>